<dbReference type="PROSITE" id="PS51145">
    <property type="entry name" value="ZU5"/>
    <property type="match status" value="1"/>
</dbReference>
<dbReference type="InterPro" id="IPR000906">
    <property type="entry name" value="ZU5_dom"/>
</dbReference>
<evidence type="ECO:0000256" key="4">
    <source>
        <dbReference type="ARBA" id="ARBA00022989"/>
    </source>
</evidence>
<dbReference type="Gene3D" id="1.10.533.10">
    <property type="entry name" value="Death Domain, Fas"/>
    <property type="match status" value="1"/>
</dbReference>
<comment type="similarity">
    <text evidence="2">Belongs to the unc-5 family.</text>
</comment>
<evidence type="ECO:0000256" key="5">
    <source>
        <dbReference type="ARBA" id="ARBA00023136"/>
    </source>
</evidence>
<evidence type="ECO:0000256" key="3">
    <source>
        <dbReference type="ARBA" id="ARBA00022692"/>
    </source>
</evidence>
<dbReference type="FunFam" id="2.60.220.30:FF:000006">
    <property type="entry name" value="Unc-5 netrin receptor D"/>
    <property type="match status" value="1"/>
</dbReference>
<dbReference type="PANTHER" id="PTHR12582">
    <property type="entry name" value="NETRIN RECEPTOR UNC5"/>
    <property type="match status" value="1"/>
</dbReference>
<reference evidence="8 9" key="1">
    <citation type="submission" date="2024-09" db="EMBL/GenBank/DDBJ databases">
        <title>A chromosome-level genome assembly of Gray's grenadier anchovy, Coilia grayii.</title>
        <authorList>
            <person name="Fu Z."/>
        </authorList>
    </citation>
    <scope>NUCLEOTIDE SEQUENCE [LARGE SCALE GENOMIC DNA]</scope>
    <source>
        <strain evidence="8">G4</strain>
        <tissue evidence="8">Muscle</tissue>
    </source>
</reference>
<evidence type="ECO:0000256" key="2">
    <source>
        <dbReference type="ARBA" id="ARBA00009844"/>
    </source>
</evidence>
<organism evidence="8 9">
    <name type="scientific">Coilia grayii</name>
    <name type="common">Gray's grenadier anchovy</name>
    <dbReference type="NCBI Taxonomy" id="363190"/>
    <lineage>
        <taxon>Eukaryota</taxon>
        <taxon>Metazoa</taxon>
        <taxon>Chordata</taxon>
        <taxon>Craniata</taxon>
        <taxon>Vertebrata</taxon>
        <taxon>Euteleostomi</taxon>
        <taxon>Actinopterygii</taxon>
        <taxon>Neopterygii</taxon>
        <taxon>Teleostei</taxon>
        <taxon>Clupei</taxon>
        <taxon>Clupeiformes</taxon>
        <taxon>Clupeoidei</taxon>
        <taxon>Engraulidae</taxon>
        <taxon>Coilinae</taxon>
        <taxon>Coilia</taxon>
    </lineage>
</organism>
<keyword evidence="3" id="KW-0812">Transmembrane</keyword>
<evidence type="ECO:0000313" key="9">
    <source>
        <dbReference type="Proteomes" id="UP001591681"/>
    </source>
</evidence>
<dbReference type="SUPFAM" id="SSF47986">
    <property type="entry name" value="DEATH domain"/>
    <property type="match status" value="1"/>
</dbReference>
<evidence type="ECO:0000259" key="7">
    <source>
        <dbReference type="PROSITE" id="PS51145"/>
    </source>
</evidence>
<evidence type="ECO:0000256" key="1">
    <source>
        <dbReference type="ARBA" id="ARBA00004167"/>
    </source>
</evidence>
<dbReference type="FunFam" id="1.10.533.10:FF:000001">
    <property type="entry name" value="Unc-5 netrin receptor B"/>
    <property type="match status" value="1"/>
</dbReference>
<proteinExistence type="inferred from homology"/>
<keyword evidence="5" id="KW-0472">Membrane</keyword>
<dbReference type="Proteomes" id="UP001591681">
    <property type="component" value="Unassembled WGS sequence"/>
</dbReference>
<dbReference type="AlphaFoldDB" id="A0ABD1K040"/>
<dbReference type="InterPro" id="IPR000488">
    <property type="entry name" value="Death_dom"/>
</dbReference>
<accession>A0ABD1K040</accession>
<dbReference type="PROSITE" id="PS50017">
    <property type="entry name" value="DEATH_DOMAIN"/>
    <property type="match status" value="1"/>
</dbReference>
<dbReference type="Pfam" id="PF00791">
    <property type="entry name" value="ZU5"/>
    <property type="match status" value="1"/>
</dbReference>
<dbReference type="InterPro" id="IPR037936">
    <property type="entry name" value="UNC5A-D"/>
</dbReference>
<protein>
    <recommendedName>
        <fullName evidence="10">Netrin receptor UNC5</fullName>
    </recommendedName>
</protein>
<dbReference type="EMBL" id="JBHFQA010000010">
    <property type="protein sequence ID" value="KAL2092445.1"/>
    <property type="molecule type" value="Genomic_DNA"/>
</dbReference>
<dbReference type="Pfam" id="PF00531">
    <property type="entry name" value="Death"/>
    <property type="match status" value="1"/>
</dbReference>
<name>A0ABD1K040_9TELE</name>
<dbReference type="Pfam" id="PF17217">
    <property type="entry name" value="UPA"/>
    <property type="match status" value="1"/>
</dbReference>
<comment type="subcellular location">
    <subcellularLocation>
        <location evidence="1">Membrane</location>
        <topology evidence="1">Single-pass membrane protein</topology>
    </subcellularLocation>
</comment>
<dbReference type="InterPro" id="IPR011029">
    <property type="entry name" value="DEATH-like_dom_sf"/>
</dbReference>
<evidence type="ECO:0000313" key="8">
    <source>
        <dbReference type="EMBL" id="KAL2092445.1"/>
    </source>
</evidence>
<sequence>MQPDLTVGQTYSSPICFQDSIDKELFDPLPDIKVKVQSSFMVSLGVADRAEYHVKAHPETFPRGLDRDCHTMDSRKKNLTLLSQSAALTTGKLPPRTTGVFGHLGGRLVVPNTGVSLLVSHGSIAEDTSWEMYMVINQKEPSVRAAEGYEILLAPEVTYGPPGLDLSFPVAMTIAHCAEVNAANWNIQLKRQAKDNKWEEVMSVEDESTSCYCLMEANCCHVLLDQPGSYALVGEALNEEAVKRMKLAVFGSVEPNSTDYSLRVYCVDDTPYAFQEFSFSQVWCSNQQPLHCAFLLERYSSATTQLSCKISVRQVKGHEQILQVYTSVAESEKQTVPYFMQADCTVTSHTGAKAFKIPLSIRQRICATFDTANAKGKDWQLLAQQLHIERNLSYFAKQRSPSAVILSLWEAQNQDNGDLDSLASALEEIGKINSKHQLKSPEEPRQDYNQ</sequence>
<evidence type="ECO:0000259" key="6">
    <source>
        <dbReference type="PROSITE" id="PS50017"/>
    </source>
</evidence>
<evidence type="ECO:0008006" key="10">
    <source>
        <dbReference type="Google" id="ProtNLM"/>
    </source>
</evidence>
<dbReference type="PANTHER" id="PTHR12582:SF5">
    <property type="entry name" value="NETRIN RECEPTOR UNC5D"/>
    <property type="match status" value="1"/>
</dbReference>
<keyword evidence="9" id="KW-1185">Reference proteome</keyword>
<dbReference type="InterPro" id="IPR033772">
    <property type="entry name" value="UPA"/>
</dbReference>
<keyword evidence="4" id="KW-1133">Transmembrane helix</keyword>
<dbReference type="Gene3D" id="2.60.220.30">
    <property type="match status" value="1"/>
</dbReference>
<feature type="domain" description="ZU5" evidence="7">
    <location>
        <begin position="95"/>
        <end position="236"/>
    </location>
</feature>
<comment type="caution">
    <text evidence="8">The sequence shown here is derived from an EMBL/GenBank/DDBJ whole genome shotgun (WGS) entry which is preliminary data.</text>
</comment>
<gene>
    <name evidence="8" type="ORF">ACEWY4_012243</name>
</gene>
<feature type="domain" description="Death" evidence="6">
    <location>
        <begin position="376"/>
        <end position="442"/>
    </location>
</feature>
<dbReference type="SMART" id="SM00005">
    <property type="entry name" value="DEATH"/>
    <property type="match status" value="1"/>
</dbReference>
<dbReference type="GO" id="GO:0016020">
    <property type="term" value="C:membrane"/>
    <property type="evidence" value="ECO:0007669"/>
    <property type="project" value="UniProtKB-SubCell"/>
</dbReference>
<dbReference type="SMART" id="SM00218">
    <property type="entry name" value="ZU5"/>
    <property type="match status" value="1"/>
</dbReference>